<keyword evidence="2" id="KW-0813">Transport</keyword>
<reference evidence="8 9" key="1">
    <citation type="submission" date="2021-03" db="EMBL/GenBank/DDBJ databases">
        <title>Thiomicrorhabdus sp.nov.,novel sulfur-oxidizing bacteria isolated from coastal sediment.</title>
        <authorList>
            <person name="Liu X."/>
        </authorList>
    </citation>
    <scope>NUCLEOTIDE SEQUENCE [LARGE SCALE GENOMIC DNA]</scope>
    <source>
        <strain evidence="8 9">6S2-11</strain>
    </source>
</reference>
<organism evidence="8 9">
    <name type="scientific">Thiomicrorhabdus marina</name>
    <dbReference type="NCBI Taxonomy" id="2818442"/>
    <lineage>
        <taxon>Bacteria</taxon>
        <taxon>Pseudomonadati</taxon>
        <taxon>Pseudomonadota</taxon>
        <taxon>Gammaproteobacteria</taxon>
        <taxon>Thiotrichales</taxon>
        <taxon>Piscirickettsiaceae</taxon>
        <taxon>Thiomicrorhabdus</taxon>
    </lineage>
</organism>
<proteinExistence type="predicted"/>
<gene>
    <name evidence="8" type="ORF">J3998_09730</name>
</gene>
<dbReference type="EMBL" id="JAGETV010000019">
    <property type="protein sequence ID" value="MBO1927856.1"/>
    <property type="molecule type" value="Genomic_DNA"/>
</dbReference>
<evidence type="ECO:0000256" key="1">
    <source>
        <dbReference type="ARBA" id="ARBA00004651"/>
    </source>
</evidence>
<name>A0ABS3Q6C2_9GAMM</name>
<sequence>MNLYAENLSLSLLVFGWLSLLGILGWALKTAPWYKVKSDSGAQNIWLFISVVVFFVWQLGASLGNGVTFHFLLMTMMTLMFGVQFAFIGMLLVLLGVTFFSDLGWLALGVNALLMGAVPILITQLMLRISERYLEQNFFVYVFFNAFLAAGVGVVLVLVLGGVIMGANEVHSFEYLAQHYFPFIPLMATPEGFVNGMLIAAIVLLKPHWLSSFSDATHLKK</sequence>
<keyword evidence="4 7" id="KW-0812">Transmembrane</keyword>
<evidence type="ECO:0000256" key="3">
    <source>
        <dbReference type="ARBA" id="ARBA00022475"/>
    </source>
</evidence>
<dbReference type="Pfam" id="PF01891">
    <property type="entry name" value="CbiM"/>
    <property type="match status" value="1"/>
</dbReference>
<feature type="transmembrane region" description="Helical" evidence="7">
    <location>
        <begin position="71"/>
        <end position="97"/>
    </location>
</feature>
<dbReference type="InterPro" id="IPR002751">
    <property type="entry name" value="CbiM/NikMN"/>
</dbReference>
<feature type="transmembrane region" description="Helical" evidence="7">
    <location>
        <begin position="40"/>
        <end position="59"/>
    </location>
</feature>
<evidence type="ECO:0000313" key="8">
    <source>
        <dbReference type="EMBL" id="MBO1927856.1"/>
    </source>
</evidence>
<evidence type="ECO:0000256" key="7">
    <source>
        <dbReference type="SAM" id="Phobius"/>
    </source>
</evidence>
<evidence type="ECO:0000313" key="9">
    <source>
        <dbReference type="Proteomes" id="UP000664835"/>
    </source>
</evidence>
<keyword evidence="9" id="KW-1185">Reference proteome</keyword>
<protein>
    <submittedName>
        <fullName evidence="8">Energy-coupling factor ABC transporter permease</fullName>
    </submittedName>
</protein>
<comment type="caution">
    <text evidence="8">The sequence shown here is derived from an EMBL/GenBank/DDBJ whole genome shotgun (WGS) entry which is preliminary data.</text>
</comment>
<keyword evidence="5 7" id="KW-1133">Transmembrane helix</keyword>
<feature type="transmembrane region" description="Helical" evidence="7">
    <location>
        <begin position="7"/>
        <end position="28"/>
    </location>
</feature>
<keyword evidence="6 7" id="KW-0472">Membrane</keyword>
<keyword evidence="3" id="KW-1003">Cell membrane</keyword>
<evidence type="ECO:0000256" key="4">
    <source>
        <dbReference type="ARBA" id="ARBA00022692"/>
    </source>
</evidence>
<dbReference type="RefSeq" id="WP_208150472.1">
    <property type="nucleotide sequence ID" value="NZ_JAGETV010000019.1"/>
</dbReference>
<evidence type="ECO:0000256" key="2">
    <source>
        <dbReference type="ARBA" id="ARBA00022448"/>
    </source>
</evidence>
<evidence type="ECO:0000256" key="5">
    <source>
        <dbReference type="ARBA" id="ARBA00022989"/>
    </source>
</evidence>
<feature type="transmembrane region" description="Helical" evidence="7">
    <location>
        <begin position="139"/>
        <end position="164"/>
    </location>
</feature>
<comment type="subcellular location">
    <subcellularLocation>
        <location evidence="1">Cell membrane</location>
        <topology evidence="1">Multi-pass membrane protein</topology>
    </subcellularLocation>
</comment>
<dbReference type="Proteomes" id="UP000664835">
    <property type="component" value="Unassembled WGS sequence"/>
</dbReference>
<feature type="transmembrane region" description="Helical" evidence="7">
    <location>
        <begin position="184"/>
        <end position="205"/>
    </location>
</feature>
<evidence type="ECO:0000256" key="6">
    <source>
        <dbReference type="ARBA" id="ARBA00023136"/>
    </source>
</evidence>
<dbReference type="Gene3D" id="1.10.1760.20">
    <property type="match status" value="1"/>
</dbReference>
<accession>A0ABS3Q6C2</accession>
<feature type="transmembrane region" description="Helical" evidence="7">
    <location>
        <begin position="103"/>
        <end position="127"/>
    </location>
</feature>